<feature type="region of interest" description="Disordered" evidence="2">
    <location>
        <begin position="27"/>
        <end position="71"/>
    </location>
</feature>
<dbReference type="Pfam" id="PF04457">
    <property type="entry name" value="MJ1316"/>
    <property type="match status" value="1"/>
</dbReference>
<reference evidence="4" key="1">
    <citation type="submission" date="2020-11" db="EMBL/GenBank/DDBJ databases">
        <authorList>
            <person name="Tran Van P."/>
        </authorList>
    </citation>
    <scope>NUCLEOTIDE SEQUENCE</scope>
</reference>
<keyword evidence="1" id="KW-0863">Zinc-finger</keyword>
<dbReference type="InterPro" id="IPR019510">
    <property type="entry name" value="AKAP7-like_phosphoesterase"/>
</dbReference>
<dbReference type="SUPFAM" id="SSF55144">
    <property type="entry name" value="LigT-like"/>
    <property type="match status" value="1"/>
</dbReference>
<dbReference type="Proteomes" id="UP000677054">
    <property type="component" value="Unassembled WGS sequence"/>
</dbReference>
<dbReference type="EMBL" id="LR899892">
    <property type="protein sequence ID" value="CAD7243142.1"/>
    <property type="molecule type" value="Genomic_DNA"/>
</dbReference>
<evidence type="ECO:0000313" key="5">
    <source>
        <dbReference type="Proteomes" id="UP000677054"/>
    </source>
</evidence>
<feature type="domain" description="C3H1-type" evidence="3">
    <location>
        <begin position="75"/>
        <end position="102"/>
    </location>
</feature>
<feature type="zinc finger region" description="C3H1-type" evidence="1">
    <location>
        <begin position="75"/>
        <end position="102"/>
    </location>
</feature>
<feature type="compositionally biased region" description="Basic and acidic residues" evidence="2">
    <location>
        <begin position="33"/>
        <end position="47"/>
    </location>
</feature>
<organism evidence="4">
    <name type="scientific">Darwinula stevensoni</name>
    <dbReference type="NCBI Taxonomy" id="69355"/>
    <lineage>
        <taxon>Eukaryota</taxon>
        <taxon>Metazoa</taxon>
        <taxon>Ecdysozoa</taxon>
        <taxon>Arthropoda</taxon>
        <taxon>Crustacea</taxon>
        <taxon>Oligostraca</taxon>
        <taxon>Ostracoda</taxon>
        <taxon>Podocopa</taxon>
        <taxon>Podocopida</taxon>
        <taxon>Darwinulocopina</taxon>
        <taxon>Darwinuloidea</taxon>
        <taxon>Darwinulidae</taxon>
        <taxon>Darwinula</taxon>
    </lineage>
</organism>
<protein>
    <recommendedName>
        <fullName evidence="3">C3H1-type domain-containing protein</fullName>
    </recommendedName>
</protein>
<name>A0A7R8X346_9CRUS</name>
<dbReference type="InterPro" id="IPR009097">
    <property type="entry name" value="Cyclic_Pdiesterase"/>
</dbReference>
<dbReference type="InterPro" id="IPR040459">
    <property type="entry name" value="MJ1316"/>
</dbReference>
<dbReference type="InterPro" id="IPR042653">
    <property type="entry name" value="Leng9"/>
</dbReference>
<sequence length="458" mass="51645">MEGDASSSWIGSLVGRVGDYVRQYLPSSDVEEEKSQTVAEKDEKFPVAEEDEKFPVAEEDEKFPVAEEDEKKDETGEARVCEFYLANRCRFGARCRNLHPGEVAAETKEPLPGDAKGKKGSMKTAGDVISRIRWDENFPEEFFVVGYADRFLGVVEKPFGAFNWHDDLAAVDNDTLAIPQHRIRYFKYRTRKVWDKEQRLDLVFNSSGGEGANILDVMKEEDEACSRNVRSESDEGSDSDDDLEVTMGPGARIPQGVPESERSTHFLAIRITNPAIVAKAIEIHDHIASMEPTLRECCMRRGLFHVTLGMLRLDGSFAVEEARRRVEDLRATLEKTCREDATLKVAGLATFGSRVLYARVAPSPAFWRVASLLRDALDDPERGLAPTNAFDLVPHMTLVKVSRPVARERRSKYLDPSLYIKYENVDFGVQVIDNVNLCVIDDTTREDGFYRTLAEILF</sequence>
<accession>A0A7R8X346</accession>
<dbReference type="PANTHER" id="PTHR46729">
    <property type="entry name" value="LEUKOCYTE RECEPTOR CLUSTER MEMBER 9"/>
    <property type="match status" value="1"/>
</dbReference>
<gene>
    <name evidence="4" type="ORF">DSTB1V02_LOCUS3076</name>
</gene>
<feature type="compositionally biased region" description="Acidic residues" evidence="2">
    <location>
        <begin position="48"/>
        <end position="71"/>
    </location>
</feature>
<proteinExistence type="predicted"/>
<evidence type="ECO:0000256" key="1">
    <source>
        <dbReference type="PROSITE-ProRule" id="PRU00723"/>
    </source>
</evidence>
<feature type="compositionally biased region" description="Acidic residues" evidence="2">
    <location>
        <begin position="234"/>
        <end position="244"/>
    </location>
</feature>
<keyword evidence="1" id="KW-0862">Zinc</keyword>
<keyword evidence="5" id="KW-1185">Reference proteome</keyword>
<dbReference type="InterPro" id="IPR000571">
    <property type="entry name" value="Znf_CCCH"/>
</dbReference>
<evidence type="ECO:0000256" key="2">
    <source>
        <dbReference type="SAM" id="MobiDB-lite"/>
    </source>
</evidence>
<evidence type="ECO:0000259" key="3">
    <source>
        <dbReference type="PROSITE" id="PS50103"/>
    </source>
</evidence>
<dbReference type="AlphaFoldDB" id="A0A7R8X346"/>
<dbReference type="Gene3D" id="3.90.1140.10">
    <property type="entry name" value="Cyclic phosphodiesterase"/>
    <property type="match status" value="1"/>
</dbReference>
<dbReference type="PROSITE" id="PS50103">
    <property type="entry name" value="ZF_C3H1"/>
    <property type="match status" value="1"/>
</dbReference>
<evidence type="ECO:0000313" key="4">
    <source>
        <dbReference type="EMBL" id="CAD7243142.1"/>
    </source>
</evidence>
<feature type="region of interest" description="Disordered" evidence="2">
    <location>
        <begin position="225"/>
        <end position="258"/>
    </location>
</feature>
<dbReference type="EMBL" id="CAJPEV010000375">
    <property type="protein sequence ID" value="CAG0884608.1"/>
    <property type="molecule type" value="Genomic_DNA"/>
</dbReference>
<dbReference type="PANTHER" id="PTHR46729:SF1">
    <property type="entry name" value="LEUKOCYTE RECEPTOR CLUSTER MEMBER 9"/>
    <property type="match status" value="1"/>
</dbReference>
<keyword evidence="1" id="KW-0479">Metal-binding</keyword>
<dbReference type="OrthoDB" id="10263155at2759"/>
<dbReference type="Pfam" id="PF10469">
    <property type="entry name" value="AKAP7_NLS"/>
    <property type="match status" value="1"/>
</dbReference>
<dbReference type="GO" id="GO:0008270">
    <property type="term" value="F:zinc ion binding"/>
    <property type="evidence" value="ECO:0007669"/>
    <property type="project" value="UniProtKB-KW"/>
</dbReference>